<name>A0A7W3XSS0_9BACL</name>
<dbReference type="PANTHER" id="PTHR43130">
    <property type="entry name" value="ARAC-FAMILY TRANSCRIPTIONAL REGULATOR"/>
    <property type="match status" value="1"/>
</dbReference>
<dbReference type="CDD" id="cd03139">
    <property type="entry name" value="GATase1_PfpI_2"/>
    <property type="match status" value="1"/>
</dbReference>
<dbReference type="AlphaFoldDB" id="A0A7W3XSS0"/>
<dbReference type="Gene3D" id="3.40.50.880">
    <property type="match status" value="1"/>
</dbReference>
<dbReference type="Proteomes" id="UP000567067">
    <property type="component" value="Unassembled WGS sequence"/>
</dbReference>
<evidence type="ECO:0000313" key="2">
    <source>
        <dbReference type="EMBL" id="MBA9086839.1"/>
    </source>
</evidence>
<dbReference type="PANTHER" id="PTHR43130:SF14">
    <property type="entry name" value="DJ-1_PFPI DOMAIN-CONTAINING PROTEIN"/>
    <property type="match status" value="1"/>
</dbReference>
<dbReference type="EMBL" id="JACJIP010000023">
    <property type="protein sequence ID" value="MBA9086839.1"/>
    <property type="molecule type" value="Genomic_DNA"/>
</dbReference>
<sequence length="181" mass="19859">MNKTRNVAVLLYEHVDGLDFCGAFDVFATASNWGKNFYTYTVSEKPGLINTISSFTVSPKYDFLNCPQPDILVIPGGLGSRTEMNNEALTSWIKNTSLNAEIVLSICTSALLLAKTDLLSRLKITTNRRAMDISAKVAPSDSEVIEDVRYIDNGKIMMAGHFIQHSIHASGDKSPSPGLER</sequence>
<evidence type="ECO:0000259" key="1">
    <source>
        <dbReference type="Pfam" id="PF01965"/>
    </source>
</evidence>
<dbReference type="Pfam" id="PF01965">
    <property type="entry name" value="DJ-1_PfpI"/>
    <property type="match status" value="1"/>
</dbReference>
<comment type="caution">
    <text evidence="2">The sequence shown here is derived from an EMBL/GenBank/DDBJ whole genome shotgun (WGS) entry which is preliminary data.</text>
</comment>
<gene>
    <name evidence="2" type="ORF">FHR92_003319</name>
</gene>
<dbReference type="SUPFAM" id="SSF52317">
    <property type="entry name" value="Class I glutamine amidotransferase-like"/>
    <property type="match status" value="1"/>
</dbReference>
<evidence type="ECO:0000313" key="3">
    <source>
        <dbReference type="Proteomes" id="UP000567067"/>
    </source>
</evidence>
<reference evidence="2 3" key="1">
    <citation type="submission" date="2020-08" db="EMBL/GenBank/DDBJ databases">
        <title>Genomic Encyclopedia of Type Strains, Phase III (KMG-III): the genomes of soil and plant-associated and newly described type strains.</title>
        <authorList>
            <person name="Whitman W."/>
        </authorList>
    </citation>
    <scope>NUCLEOTIDE SEQUENCE [LARGE SCALE GENOMIC DNA]</scope>
    <source>
        <strain evidence="2 3">CECT 8693</strain>
    </source>
</reference>
<dbReference type="InterPro" id="IPR029062">
    <property type="entry name" value="Class_I_gatase-like"/>
</dbReference>
<protein>
    <submittedName>
        <fullName evidence="2">Transcriptional regulator GlxA family with amidase domain</fullName>
    </submittedName>
</protein>
<proteinExistence type="predicted"/>
<organism evidence="2 3">
    <name type="scientific">Fontibacillus solani</name>
    <dbReference type="NCBI Taxonomy" id="1572857"/>
    <lineage>
        <taxon>Bacteria</taxon>
        <taxon>Bacillati</taxon>
        <taxon>Bacillota</taxon>
        <taxon>Bacilli</taxon>
        <taxon>Bacillales</taxon>
        <taxon>Paenibacillaceae</taxon>
        <taxon>Fontibacillus</taxon>
    </lineage>
</organism>
<accession>A0A7W3XSS0</accession>
<feature type="domain" description="DJ-1/PfpI" evidence="1">
    <location>
        <begin position="6"/>
        <end position="145"/>
    </location>
</feature>
<dbReference type="RefSeq" id="WP_182537288.1">
    <property type="nucleotide sequence ID" value="NZ_JACJIP010000023.1"/>
</dbReference>
<dbReference type="GO" id="GO:0006355">
    <property type="term" value="P:regulation of DNA-templated transcription"/>
    <property type="evidence" value="ECO:0007669"/>
    <property type="project" value="TreeGrafter"/>
</dbReference>
<dbReference type="InterPro" id="IPR002818">
    <property type="entry name" value="DJ-1/PfpI"/>
</dbReference>
<keyword evidence="3" id="KW-1185">Reference proteome</keyword>
<dbReference type="InterPro" id="IPR052158">
    <property type="entry name" value="INH-QAR"/>
</dbReference>